<gene>
    <name evidence="2" type="ORF">J2Z79_003500</name>
</gene>
<dbReference type="EMBL" id="JAGGLG010000045">
    <property type="protein sequence ID" value="MBP2020046.1"/>
    <property type="molecule type" value="Genomic_DNA"/>
</dbReference>
<dbReference type="Proteomes" id="UP001519289">
    <property type="component" value="Unassembled WGS sequence"/>
</dbReference>
<feature type="domain" description="LUD" evidence="1">
    <location>
        <begin position="44"/>
        <end position="230"/>
    </location>
</feature>
<sequence>MNQQAFVNRVRARLGRSVADGVPEWQPSLPIPDPGPTDTEALVERYQAELVKLSGNSYRVSSEAEIAPLVVRILKESGVSGHVVRWDDPLLNGLGLDEALGAAGFPVTPVKHGEPGRPQVELVEQAVAGITGADFAIAETGTLVMGSSRPGEAGAPGRGRTVSLLPPVHIAVVRKEQFVYTAAQVFQRLRQMGVLPSQVIFASGPSRSADIENDLSIGVHGPAQVHVIII</sequence>
<dbReference type="PANTHER" id="PTHR43682">
    <property type="entry name" value="LACTATE UTILIZATION PROTEIN C"/>
    <property type="match status" value="1"/>
</dbReference>
<organism evidence="2 3">
    <name type="scientific">Symbiobacterium terraclitae</name>
    <dbReference type="NCBI Taxonomy" id="557451"/>
    <lineage>
        <taxon>Bacteria</taxon>
        <taxon>Bacillati</taxon>
        <taxon>Bacillota</taxon>
        <taxon>Clostridia</taxon>
        <taxon>Eubacteriales</taxon>
        <taxon>Symbiobacteriaceae</taxon>
        <taxon>Symbiobacterium</taxon>
    </lineage>
</organism>
<name>A0ABS4JYK2_9FIRM</name>
<dbReference type="PANTHER" id="PTHR43682:SF1">
    <property type="entry name" value="LACTATE UTILIZATION PROTEIN C"/>
    <property type="match status" value="1"/>
</dbReference>
<protein>
    <submittedName>
        <fullName evidence="2">L-lactate dehydrogenase complex protein LldG</fullName>
    </submittedName>
</protein>
<keyword evidence="3" id="KW-1185">Reference proteome</keyword>
<dbReference type="SUPFAM" id="SSF100950">
    <property type="entry name" value="NagB/RpiA/CoA transferase-like"/>
    <property type="match status" value="1"/>
</dbReference>
<dbReference type="Pfam" id="PF02589">
    <property type="entry name" value="LUD_dom"/>
    <property type="match status" value="1"/>
</dbReference>
<dbReference type="InterPro" id="IPR037171">
    <property type="entry name" value="NagB/RpiA_transferase-like"/>
</dbReference>
<reference evidence="2 3" key="1">
    <citation type="submission" date="2021-03" db="EMBL/GenBank/DDBJ databases">
        <title>Genomic Encyclopedia of Type Strains, Phase IV (KMG-IV): sequencing the most valuable type-strain genomes for metagenomic binning, comparative biology and taxonomic classification.</title>
        <authorList>
            <person name="Goeker M."/>
        </authorList>
    </citation>
    <scope>NUCLEOTIDE SEQUENCE [LARGE SCALE GENOMIC DNA]</scope>
    <source>
        <strain evidence="2 3">DSM 27138</strain>
    </source>
</reference>
<proteinExistence type="predicted"/>
<comment type="caution">
    <text evidence="2">The sequence shown here is derived from an EMBL/GenBank/DDBJ whole genome shotgun (WGS) entry which is preliminary data.</text>
</comment>
<dbReference type="RefSeq" id="WP_209468149.1">
    <property type="nucleotide sequence ID" value="NZ_JAGGLG010000045.1"/>
</dbReference>
<evidence type="ECO:0000313" key="3">
    <source>
        <dbReference type="Proteomes" id="UP001519289"/>
    </source>
</evidence>
<dbReference type="InterPro" id="IPR024185">
    <property type="entry name" value="FTHF_cligase-like_sf"/>
</dbReference>
<dbReference type="Gene3D" id="3.40.50.10420">
    <property type="entry name" value="NagB/RpiA/CoA transferase-like"/>
    <property type="match status" value="1"/>
</dbReference>
<evidence type="ECO:0000313" key="2">
    <source>
        <dbReference type="EMBL" id="MBP2020046.1"/>
    </source>
</evidence>
<dbReference type="InterPro" id="IPR003741">
    <property type="entry name" value="LUD_dom"/>
</dbReference>
<evidence type="ECO:0000259" key="1">
    <source>
        <dbReference type="Pfam" id="PF02589"/>
    </source>
</evidence>
<accession>A0ABS4JYK2</accession>